<dbReference type="OrthoDB" id="819790at2759"/>
<sequence length="160" mass="18578">MGTALVDMYAKSGAVGYASWVFGRMEERTMWTWSAMILGLAQHGFARESLELFLKMKKKSSIRPNYVTFLGVLSACSHAGMVDDGFRYFHEMEYHHGSKPMILHYGAMADIFGRAGRLTEAYDYIMKLPLPPDPILWWHSFKVQYSFYFIFFLFFSQYSV</sequence>
<keyword evidence="3" id="KW-0812">Transmembrane</keyword>
<evidence type="ECO:0000313" key="5">
    <source>
        <dbReference type="Proteomes" id="UP001141552"/>
    </source>
</evidence>
<evidence type="ECO:0000313" key="4">
    <source>
        <dbReference type="EMBL" id="KAJ4830824.1"/>
    </source>
</evidence>
<keyword evidence="3" id="KW-1133">Transmembrane helix</keyword>
<accession>A0A9Q0FG38</accession>
<dbReference type="Pfam" id="PF01535">
    <property type="entry name" value="PPR"/>
    <property type="match status" value="4"/>
</dbReference>
<proteinExistence type="predicted"/>
<keyword evidence="1" id="KW-0677">Repeat</keyword>
<evidence type="ECO:0000256" key="3">
    <source>
        <dbReference type="SAM" id="Phobius"/>
    </source>
</evidence>
<keyword evidence="5" id="KW-1185">Reference proteome</keyword>
<dbReference type="NCBIfam" id="TIGR00756">
    <property type="entry name" value="PPR"/>
    <property type="match status" value="2"/>
</dbReference>
<organism evidence="4 5">
    <name type="scientific">Turnera subulata</name>
    <dbReference type="NCBI Taxonomy" id="218843"/>
    <lineage>
        <taxon>Eukaryota</taxon>
        <taxon>Viridiplantae</taxon>
        <taxon>Streptophyta</taxon>
        <taxon>Embryophyta</taxon>
        <taxon>Tracheophyta</taxon>
        <taxon>Spermatophyta</taxon>
        <taxon>Magnoliopsida</taxon>
        <taxon>eudicotyledons</taxon>
        <taxon>Gunneridae</taxon>
        <taxon>Pentapetalae</taxon>
        <taxon>rosids</taxon>
        <taxon>fabids</taxon>
        <taxon>Malpighiales</taxon>
        <taxon>Passifloraceae</taxon>
        <taxon>Turnera</taxon>
    </lineage>
</organism>
<keyword evidence="3" id="KW-0472">Membrane</keyword>
<protein>
    <recommendedName>
        <fullName evidence="6">Pentacotripeptide-repeat region of PRORP domain-containing protein</fullName>
    </recommendedName>
</protein>
<dbReference type="Gene3D" id="1.25.40.10">
    <property type="entry name" value="Tetratricopeptide repeat domain"/>
    <property type="match status" value="2"/>
</dbReference>
<evidence type="ECO:0000256" key="2">
    <source>
        <dbReference type="PROSITE-ProRule" id="PRU00708"/>
    </source>
</evidence>
<dbReference type="Proteomes" id="UP001141552">
    <property type="component" value="Unassembled WGS sequence"/>
</dbReference>
<dbReference type="InterPro" id="IPR011990">
    <property type="entry name" value="TPR-like_helical_dom_sf"/>
</dbReference>
<gene>
    <name evidence="4" type="ORF">Tsubulata_044494</name>
</gene>
<dbReference type="PANTHER" id="PTHR47926:SF347">
    <property type="entry name" value="PENTATRICOPEPTIDE REPEAT-CONTAINING PROTEIN"/>
    <property type="match status" value="1"/>
</dbReference>
<name>A0A9Q0FG38_9ROSI</name>
<feature type="transmembrane region" description="Helical" evidence="3">
    <location>
        <begin position="66"/>
        <end position="82"/>
    </location>
</feature>
<evidence type="ECO:0000256" key="1">
    <source>
        <dbReference type="ARBA" id="ARBA00022737"/>
    </source>
</evidence>
<dbReference type="PROSITE" id="PS51375">
    <property type="entry name" value="PPR"/>
    <property type="match status" value="1"/>
</dbReference>
<evidence type="ECO:0008006" key="6">
    <source>
        <dbReference type="Google" id="ProtNLM"/>
    </source>
</evidence>
<feature type="repeat" description="PPR" evidence="2">
    <location>
        <begin position="29"/>
        <end position="64"/>
    </location>
</feature>
<dbReference type="EMBL" id="JAKUCV010005528">
    <property type="protein sequence ID" value="KAJ4830824.1"/>
    <property type="molecule type" value="Genomic_DNA"/>
</dbReference>
<dbReference type="GO" id="GO:0003723">
    <property type="term" value="F:RNA binding"/>
    <property type="evidence" value="ECO:0007669"/>
    <property type="project" value="InterPro"/>
</dbReference>
<reference evidence="4" key="1">
    <citation type="submission" date="2022-02" db="EMBL/GenBank/DDBJ databases">
        <authorList>
            <person name="Henning P.M."/>
            <person name="McCubbin A.G."/>
            <person name="Shore J.S."/>
        </authorList>
    </citation>
    <scope>NUCLEOTIDE SEQUENCE</scope>
    <source>
        <strain evidence="4">F60SS</strain>
        <tissue evidence="4">Leaves</tissue>
    </source>
</reference>
<dbReference type="GO" id="GO:0009451">
    <property type="term" value="P:RNA modification"/>
    <property type="evidence" value="ECO:0007669"/>
    <property type="project" value="InterPro"/>
</dbReference>
<dbReference type="InterPro" id="IPR002885">
    <property type="entry name" value="PPR_rpt"/>
</dbReference>
<dbReference type="FunFam" id="1.25.40.10:FF:000031">
    <property type="entry name" value="Pentatricopeptide repeat-containing protein mitochondrial"/>
    <property type="match status" value="1"/>
</dbReference>
<dbReference type="PANTHER" id="PTHR47926">
    <property type="entry name" value="PENTATRICOPEPTIDE REPEAT-CONTAINING PROTEIN"/>
    <property type="match status" value="1"/>
</dbReference>
<feature type="transmembrane region" description="Helical" evidence="3">
    <location>
        <begin position="135"/>
        <end position="155"/>
    </location>
</feature>
<comment type="caution">
    <text evidence="4">The sequence shown here is derived from an EMBL/GenBank/DDBJ whole genome shotgun (WGS) entry which is preliminary data.</text>
</comment>
<reference evidence="4" key="2">
    <citation type="journal article" date="2023" name="Plants (Basel)">
        <title>Annotation of the Turnera subulata (Passifloraceae) Draft Genome Reveals the S-Locus Evolved after the Divergence of Turneroideae from Passifloroideae in a Stepwise Manner.</title>
        <authorList>
            <person name="Henning P.M."/>
            <person name="Roalson E.H."/>
            <person name="Mir W."/>
            <person name="McCubbin A.G."/>
            <person name="Shore J.S."/>
        </authorList>
    </citation>
    <scope>NUCLEOTIDE SEQUENCE</scope>
    <source>
        <strain evidence="4">F60SS</strain>
    </source>
</reference>
<dbReference type="InterPro" id="IPR046960">
    <property type="entry name" value="PPR_At4g14850-like_plant"/>
</dbReference>
<dbReference type="AlphaFoldDB" id="A0A9Q0FG38"/>